<dbReference type="SMART" id="SM00382">
    <property type="entry name" value="AAA"/>
    <property type="match status" value="1"/>
</dbReference>
<evidence type="ECO:0000313" key="15">
    <source>
        <dbReference type="EMBL" id="AZA12436.1"/>
    </source>
</evidence>
<keyword evidence="6 8" id="KW-0446">Lipid-binding</keyword>
<name>A0A3G6J3D9_9CORY</name>
<dbReference type="NCBIfam" id="TIGR00362">
    <property type="entry name" value="DnaA"/>
    <property type="match status" value="1"/>
</dbReference>
<keyword evidence="5 8" id="KW-0067">ATP-binding</keyword>
<feature type="domain" description="AAA+ ATPase" evidence="13">
    <location>
        <begin position="312"/>
        <end position="440"/>
    </location>
</feature>
<keyword evidence="3 8" id="KW-0235">DNA replication</keyword>
<feature type="compositionally biased region" description="Low complexity" evidence="12">
    <location>
        <begin position="244"/>
        <end position="263"/>
    </location>
</feature>
<dbReference type="PANTHER" id="PTHR30050">
    <property type="entry name" value="CHROMOSOMAL REPLICATION INITIATOR PROTEIN DNAA"/>
    <property type="match status" value="1"/>
</dbReference>
<evidence type="ECO:0000256" key="12">
    <source>
        <dbReference type="SAM" id="MobiDB-lite"/>
    </source>
</evidence>
<dbReference type="AlphaFoldDB" id="A0A3G6J3D9"/>
<dbReference type="FunFam" id="1.10.8.60:FF:000003">
    <property type="entry name" value="Chromosomal replication initiator protein DnaA"/>
    <property type="match status" value="1"/>
</dbReference>
<dbReference type="InterPro" id="IPR013317">
    <property type="entry name" value="DnaA_dom"/>
</dbReference>
<dbReference type="NCBIfam" id="NF010686">
    <property type="entry name" value="PRK14086.1"/>
    <property type="match status" value="1"/>
</dbReference>
<evidence type="ECO:0000256" key="1">
    <source>
        <dbReference type="ARBA" id="ARBA00006583"/>
    </source>
</evidence>
<dbReference type="InterPro" id="IPR018312">
    <property type="entry name" value="Chromosome_initiator_DnaA_CS"/>
</dbReference>
<accession>A0A3G6J3D9</accession>
<dbReference type="Pfam" id="PF00308">
    <property type="entry name" value="Bac_DnaA"/>
    <property type="match status" value="1"/>
</dbReference>
<feature type="region of interest" description="Domain IV, binds dsDNA" evidence="8">
    <location>
        <begin position="496"/>
        <end position="620"/>
    </location>
</feature>
<dbReference type="GO" id="GO:0008289">
    <property type="term" value="F:lipid binding"/>
    <property type="evidence" value="ECO:0007669"/>
    <property type="project" value="UniProtKB-KW"/>
</dbReference>
<dbReference type="Pfam" id="PF08299">
    <property type="entry name" value="Bac_DnaA_C"/>
    <property type="match status" value="1"/>
</dbReference>
<keyword evidence="7 8" id="KW-0238">DNA-binding</keyword>
<dbReference type="CDD" id="cd00009">
    <property type="entry name" value="AAA"/>
    <property type="match status" value="1"/>
</dbReference>
<comment type="subcellular location">
    <subcellularLocation>
        <location evidence="8">Cytoplasm</location>
    </subcellularLocation>
</comment>
<dbReference type="CDD" id="cd06571">
    <property type="entry name" value="Bac_DnaA_C"/>
    <property type="match status" value="1"/>
</dbReference>
<dbReference type="GO" id="GO:0005737">
    <property type="term" value="C:cytoplasm"/>
    <property type="evidence" value="ECO:0007669"/>
    <property type="project" value="UniProtKB-SubCell"/>
</dbReference>
<feature type="binding site" evidence="8">
    <location>
        <position position="323"/>
    </location>
    <ligand>
        <name>ATP</name>
        <dbReference type="ChEBI" id="CHEBI:30616"/>
    </ligand>
</feature>
<comment type="function">
    <text evidence="8 10">Plays an essential role in the initiation and regulation of chromosomal replication. ATP-DnaA binds to the origin of replication (oriC) to initiate formation of the DNA replication initiation complex once per cell cycle. Binds the DnaA box (a 9 base pair repeat at the origin) and separates the double-stranded (ds)DNA. Forms a right-handed helical filament on oriC DNA; dsDNA binds to the exterior of the filament while single-stranded (ss)DNA is stabiized in the filament's interior. The ATP-DnaA-oriC complex binds and stabilizes one strand of the AT-rich DNA unwinding element (DUE), permitting loading of DNA polymerase. After initiation quickly degrades to an ADP-DnaA complex that is not apt for DNA replication. Binds acidic phospholipids.</text>
</comment>
<feature type="region of interest" description="Domain I, interacts with DnaA modulators" evidence="8">
    <location>
        <begin position="1"/>
        <end position="232"/>
    </location>
</feature>
<dbReference type="InterPro" id="IPR020591">
    <property type="entry name" value="Chromosome_initiator_DnaA-like"/>
</dbReference>
<evidence type="ECO:0000256" key="2">
    <source>
        <dbReference type="ARBA" id="ARBA00022490"/>
    </source>
</evidence>
<dbReference type="FunFam" id="1.10.1750.10:FF:000002">
    <property type="entry name" value="Chromosomal replication initiator protein DnaA"/>
    <property type="match status" value="1"/>
</dbReference>
<comment type="domain">
    <text evidence="8">Domain I is involved in oligomerization and binding regulators, domain II is flexibile and of varying length in different bacteria, domain III forms the AAA+ region, while domain IV binds dsDNA.</text>
</comment>
<proteinExistence type="inferred from homology"/>
<evidence type="ECO:0000256" key="5">
    <source>
        <dbReference type="ARBA" id="ARBA00022840"/>
    </source>
</evidence>
<dbReference type="PRINTS" id="PR00051">
    <property type="entry name" value="DNAA"/>
</dbReference>
<dbReference type="GO" id="GO:0003688">
    <property type="term" value="F:DNA replication origin binding"/>
    <property type="evidence" value="ECO:0007669"/>
    <property type="project" value="UniProtKB-UniRule"/>
</dbReference>
<evidence type="ECO:0000256" key="9">
    <source>
        <dbReference type="NCBIfam" id="TIGR00362"/>
    </source>
</evidence>
<dbReference type="InterPro" id="IPR010921">
    <property type="entry name" value="Trp_repressor/repl_initiator"/>
</dbReference>
<feature type="domain" description="Chromosomal replication initiator DnaA C-terminal" evidence="14">
    <location>
        <begin position="524"/>
        <end position="593"/>
    </location>
</feature>
<feature type="binding site" evidence="8">
    <location>
        <position position="325"/>
    </location>
    <ligand>
        <name>ATP</name>
        <dbReference type="ChEBI" id="CHEBI:30616"/>
    </ligand>
</feature>
<protein>
    <recommendedName>
        <fullName evidence="8 9">Chromosomal replication initiator protein DnaA</fullName>
    </recommendedName>
</protein>
<organism evidence="15 16">
    <name type="scientific">Corynebacterium choanae</name>
    <dbReference type="NCBI Taxonomy" id="1862358"/>
    <lineage>
        <taxon>Bacteria</taxon>
        <taxon>Bacillati</taxon>
        <taxon>Actinomycetota</taxon>
        <taxon>Actinomycetes</taxon>
        <taxon>Mycobacteriales</taxon>
        <taxon>Corynebacteriaceae</taxon>
        <taxon>Corynebacterium</taxon>
    </lineage>
</organism>
<dbReference type="Proteomes" id="UP000269019">
    <property type="component" value="Chromosome"/>
</dbReference>
<dbReference type="GO" id="GO:0006270">
    <property type="term" value="P:DNA replication initiation"/>
    <property type="evidence" value="ECO:0007669"/>
    <property type="project" value="UniProtKB-UniRule"/>
</dbReference>
<evidence type="ECO:0000256" key="8">
    <source>
        <dbReference type="HAMAP-Rule" id="MF_00377"/>
    </source>
</evidence>
<feature type="binding site" evidence="8">
    <location>
        <position position="326"/>
    </location>
    <ligand>
        <name>ATP</name>
        <dbReference type="ChEBI" id="CHEBI:30616"/>
    </ligand>
</feature>
<dbReference type="InterPro" id="IPR027417">
    <property type="entry name" value="P-loop_NTPase"/>
</dbReference>
<evidence type="ECO:0000259" key="14">
    <source>
        <dbReference type="SMART" id="SM00760"/>
    </source>
</evidence>
<evidence type="ECO:0000256" key="4">
    <source>
        <dbReference type="ARBA" id="ARBA00022741"/>
    </source>
</evidence>
<dbReference type="SMART" id="SM00760">
    <property type="entry name" value="Bac_DnaA_C"/>
    <property type="match status" value="1"/>
</dbReference>
<evidence type="ECO:0000256" key="6">
    <source>
        <dbReference type="ARBA" id="ARBA00023121"/>
    </source>
</evidence>
<evidence type="ECO:0000256" key="10">
    <source>
        <dbReference type="RuleBase" id="RU000577"/>
    </source>
</evidence>
<comment type="caution">
    <text evidence="8">Lacks conserved residue(s) required for the propagation of feature annotation.</text>
</comment>
<dbReference type="GO" id="GO:0005886">
    <property type="term" value="C:plasma membrane"/>
    <property type="evidence" value="ECO:0007669"/>
    <property type="project" value="TreeGrafter"/>
</dbReference>
<feature type="binding site" evidence="8">
    <location>
        <position position="327"/>
    </location>
    <ligand>
        <name>ATP</name>
        <dbReference type="ChEBI" id="CHEBI:30616"/>
    </ligand>
</feature>
<reference evidence="15 16" key="1">
    <citation type="submission" date="2018-11" db="EMBL/GenBank/DDBJ databases">
        <authorList>
            <person name="Kleinhagauer T."/>
            <person name="Glaeser S.P."/>
            <person name="Spergser J."/>
            <person name="Ruckert C."/>
            <person name="Kaempfer P."/>
            <person name="Busse H.-J."/>
        </authorList>
    </citation>
    <scope>NUCLEOTIDE SEQUENCE [LARGE SCALE GENOMIC DNA]</scope>
    <source>
        <strain evidence="15 16">200CH</strain>
    </source>
</reference>
<keyword evidence="4 8" id="KW-0547">Nucleotide-binding</keyword>
<feature type="compositionally biased region" description="Low complexity" evidence="12">
    <location>
        <begin position="95"/>
        <end position="113"/>
    </location>
</feature>
<dbReference type="HAMAP" id="MF_00377">
    <property type="entry name" value="DnaA_bact"/>
    <property type="match status" value="1"/>
</dbReference>
<dbReference type="InterPro" id="IPR013159">
    <property type="entry name" value="DnaA_C"/>
</dbReference>
<dbReference type="InterPro" id="IPR001957">
    <property type="entry name" value="Chromosome_initiator_DnaA"/>
</dbReference>
<gene>
    <name evidence="8 15" type="primary">dnaA</name>
    <name evidence="15" type="ORF">CCHOA_00005</name>
</gene>
<dbReference type="FunFam" id="3.40.50.300:FF:000668">
    <property type="entry name" value="Chromosomal replication initiator protein DnaA"/>
    <property type="match status" value="1"/>
</dbReference>
<dbReference type="PROSITE" id="PS01008">
    <property type="entry name" value="DNAA"/>
    <property type="match status" value="1"/>
</dbReference>
<dbReference type="Gene3D" id="1.10.1750.10">
    <property type="match status" value="1"/>
</dbReference>
<evidence type="ECO:0000256" key="11">
    <source>
        <dbReference type="RuleBase" id="RU004227"/>
    </source>
</evidence>
<evidence type="ECO:0000256" key="7">
    <source>
        <dbReference type="ARBA" id="ARBA00023125"/>
    </source>
</evidence>
<evidence type="ECO:0000259" key="13">
    <source>
        <dbReference type="SMART" id="SM00382"/>
    </source>
</evidence>
<dbReference type="GO" id="GO:0005524">
    <property type="term" value="F:ATP binding"/>
    <property type="evidence" value="ECO:0007669"/>
    <property type="project" value="UniProtKB-UniRule"/>
</dbReference>
<dbReference type="SUPFAM" id="SSF52540">
    <property type="entry name" value="P-loop containing nucleoside triphosphate hydrolases"/>
    <property type="match status" value="1"/>
</dbReference>
<dbReference type="Gene3D" id="3.40.50.300">
    <property type="entry name" value="P-loop containing nucleotide triphosphate hydrolases"/>
    <property type="match status" value="1"/>
</dbReference>
<comment type="similarity">
    <text evidence="1 8 11">Belongs to the DnaA family.</text>
</comment>
<dbReference type="KEGG" id="ccho:CCHOA_00005"/>
<dbReference type="SUPFAM" id="SSF48295">
    <property type="entry name" value="TrpR-like"/>
    <property type="match status" value="1"/>
</dbReference>
<evidence type="ECO:0000313" key="16">
    <source>
        <dbReference type="Proteomes" id="UP000269019"/>
    </source>
</evidence>
<evidence type="ECO:0000256" key="3">
    <source>
        <dbReference type="ARBA" id="ARBA00022705"/>
    </source>
</evidence>
<dbReference type="EMBL" id="CP033896">
    <property type="protein sequence ID" value="AZA12436.1"/>
    <property type="molecule type" value="Genomic_DNA"/>
</dbReference>
<comment type="subunit">
    <text evidence="8">Oligomerizes as a right-handed, spiral filament on DNA at oriC.</text>
</comment>
<dbReference type="Gene3D" id="1.10.8.60">
    <property type="match status" value="1"/>
</dbReference>
<dbReference type="InterPro" id="IPR003593">
    <property type="entry name" value="AAA+_ATPase"/>
</dbReference>
<feature type="region of interest" description="Domain III, AAA+ region" evidence="8">
    <location>
        <begin position="279"/>
        <end position="495"/>
    </location>
</feature>
<feature type="region of interest" description="Disordered" evidence="12">
    <location>
        <begin position="216"/>
        <end position="279"/>
    </location>
</feature>
<keyword evidence="16" id="KW-1185">Reference proteome</keyword>
<feature type="region of interest" description="Disordered" evidence="12">
    <location>
        <begin position="76"/>
        <end position="140"/>
    </location>
</feature>
<dbReference type="GO" id="GO:0006275">
    <property type="term" value="P:regulation of DNA replication"/>
    <property type="evidence" value="ECO:0007669"/>
    <property type="project" value="UniProtKB-UniRule"/>
</dbReference>
<sequence>MLLTSHPGAASLSNEQHRALADITPVTLLPDIAVLQVTSQAAKEVVEKSLSEAIADGFATVTGQRCAIVVSVHTAAATPPQRGGAPTDATGGDHPASTSGTPAATGVTGAAAAGEEHSPVESGTDVTPETKPADAQAASTTDDAAAMNYPLTNLINEVNQAAASGDTAKETQLREKLAEAEAALASGKLPIVDFLKIYKRPPGAFADPAVEAEAATVTSPIRPQPGWEKPTNTTTEPPAADPHTPLTQPVPAPAAAAPSTAGARLPRETATRSGEGMLKPDDRYTFDTFVKGPSNNFTCAAAIAVAEQPATTYNPLFIYGPSGLGKTHLLRATGTYAKSLNPKLRIKYVSSEEFTNDYINSTRDDRQESFKRRYRELDILMVDDIQFLAGKELTQEEFFHTFNSLFLADKQIILTSDRGPKELTTLHDRLVTRFQQGLITDIQPPDLETRIAILSKKAQLEHIHVTRDVLEFIAQHFKSSIRELEGALIRVSAAASLNNEPLTVDSAKHALSHILPDEADMQITPEVILEVAAEYFNLSTDELTGPGRTKRVTHPRQLAMYLCRELTDLSLPSIGRAFGGRDHTTVMYADQKIREKLAANRDTLDEIQQLTQQIKQQARG</sequence>
<keyword evidence="2 8" id="KW-0963">Cytoplasm</keyword>
<dbReference type="PANTHER" id="PTHR30050:SF2">
    <property type="entry name" value="CHROMOSOMAL REPLICATION INITIATOR PROTEIN DNAA"/>
    <property type="match status" value="1"/>
</dbReference>